<reference evidence="1 2" key="1">
    <citation type="submission" date="2019-07" db="EMBL/GenBank/DDBJ databases">
        <title>Draft genome for Streptomyces benahoarensis MZ03-48.</title>
        <authorList>
            <person name="Gonzalez-Pimentel J.L."/>
        </authorList>
    </citation>
    <scope>NUCLEOTIDE SEQUENCE [LARGE SCALE GENOMIC DNA]</scope>
    <source>
        <strain evidence="1 2">MZ03-48</strain>
    </source>
</reference>
<proteinExistence type="predicted"/>
<dbReference type="Proteomes" id="UP000320888">
    <property type="component" value="Unassembled WGS sequence"/>
</dbReference>
<dbReference type="EMBL" id="VKLS01000032">
    <property type="protein sequence ID" value="TSB43295.1"/>
    <property type="molecule type" value="Genomic_DNA"/>
</dbReference>
<dbReference type="OrthoDB" id="4865500at2"/>
<organism evidence="1 2">
    <name type="scientific">Streptomyces benahoarensis</name>
    <dbReference type="NCBI Taxonomy" id="2595054"/>
    <lineage>
        <taxon>Bacteria</taxon>
        <taxon>Bacillati</taxon>
        <taxon>Actinomycetota</taxon>
        <taxon>Actinomycetes</taxon>
        <taxon>Kitasatosporales</taxon>
        <taxon>Streptomycetaceae</taxon>
        <taxon>Streptomyces</taxon>
    </lineage>
</organism>
<dbReference type="Gene3D" id="3.40.50.300">
    <property type="entry name" value="P-loop containing nucleotide triphosphate hydrolases"/>
    <property type="match status" value="1"/>
</dbReference>
<name>A0A553ZPI0_9ACTN</name>
<protein>
    <submittedName>
        <fullName evidence="1">Uncharacterized protein</fullName>
    </submittedName>
</protein>
<dbReference type="RefSeq" id="WP_143940585.1">
    <property type="nucleotide sequence ID" value="NZ_VKLS01000032.1"/>
</dbReference>
<comment type="caution">
    <text evidence="1">The sequence shown here is derived from an EMBL/GenBank/DDBJ whole genome shotgun (WGS) entry which is preliminary data.</text>
</comment>
<sequence>MSDIWDNVRSQWESIRHAVEGDSPRTGAGAAFSRGGIGLSVNPVAITGEPGAGKTVLYDALIQAIRSGDGDSSRSPSVEKHTTVLRSGGRRTRSVVTVIPGQVSAQREQALTDTMRGAASPHGIVHVTCWGHNRIWQRGTQRDVREVLGTQGQTVDREAVRAWHLHKEVVDFRNLVDQIIDRQLAKRLRWMIIAVSKSDLYWDRLDEARDYYIPDTGSAGTESPFGILLRDLENETALRLSVVPMASRLIRHKFLHGLPEQTSQLDDSQIGTLRTHFSQQLQEFMVSERLGGRHGSP</sequence>
<keyword evidence="2" id="KW-1185">Reference proteome</keyword>
<dbReference type="AlphaFoldDB" id="A0A553ZPI0"/>
<evidence type="ECO:0000313" key="2">
    <source>
        <dbReference type="Proteomes" id="UP000320888"/>
    </source>
</evidence>
<dbReference type="SUPFAM" id="SSF52540">
    <property type="entry name" value="P-loop containing nucleoside triphosphate hydrolases"/>
    <property type="match status" value="1"/>
</dbReference>
<dbReference type="InterPro" id="IPR027417">
    <property type="entry name" value="P-loop_NTPase"/>
</dbReference>
<evidence type="ECO:0000313" key="1">
    <source>
        <dbReference type="EMBL" id="TSB43295.1"/>
    </source>
</evidence>
<gene>
    <name evidence="1" type="ORF">FNZ23_05295</name>
</gene>
<accession>A0A553ZPI0</accession>